<dbReference type="GO" id="GO:0005929">
    <property type="term" value="C:cilium"/>
    <property type="evidence" value="ECO:0007669"/>
    <property type="project" value="UniProtKB-SubCell"/>
</dbReference>
<dbReference type="AlphaFoldDB" id="A0AAN9VFK6"/>
<dbReference type="GO" id="GO:0005856">
    <property type="term" value="C:cytoskeleton"/>
    <property type="evidence" value="ECO:0007669"/>
    <property type="project" value="UniProtKB-SubCell"/>
</dbReference>
<evidence type="ECO:0000313" key="7">
    <source>
        <dbReference type="EMBL" id="KAK7789520.1"/>
    </source>
</evidence>
<protein>
    <submittedName>
        <fullName evidence="7">Uncharacterized protein</fullName>
    </submittedName>
</protein>
<organism evidence="7 8">
    <name type="scientific">Gryllus longicercus</name>
    <dbReference type="NCBI Taxonomy" id="2509291"/>
    <lineage>
        <taxon>Eukaryota</taxon>
        <taxon>Metazoa</taxon>
        <taxon>Ecdysozoa</taxon>
        <taxon>Arthropoda</taxon>
        <taxon>Hexapoda</taxon>
        <taxon>Insecta</taxon>
        <taxon>Pterygota</taxon>
        <taxon>Neoptera</taxon>
        <taxon>Polyneoptera</taxon>
        <taxon>Orthoptera</taxon>
        <taxon>Ensifera</taxon>
        <taxon>Gryllidea</taxon>
        <taxon>Grylloidea</taxon>
        <taxon>Gryllidae</taxon>
        <taxon>Gryllinae</taxon>
        <taxon>Gryllus</taxon>
    </lineage>
</organism>
<evidence type="ECO:0000256" key="5">
    <source>
        <dbReference type="ARBA" id="ARBA00023273"/>
    </source>
</evidence>
<evidence type="ECO:0000256" key="4">
    <source>
        <dbReference type="ARBA" id="ARBA00023212"/>
    </source>
</evidence>
<sequence>MLKVPSITSKFYSEYEGTRLRNIKSKYVDEIMNSYRKRPQDHYIVPLLESHKCGWHAFPLMEIDRYDKRLFFGKRTSDMVKMQFLS</sequence>
<keyword evidence="5" id="KW-0966">Cell projection</keyword>
<proteinExistence type="inferred from homology"/>
<dbReference type="Pfam" id="PF14886">
    <property type="entry name" value="FAM183"/>
    <property type="match status" value="1"/>
</dbReference>
<evidence type="ECO:0000256" key="3">
    <source>
        <dbReference type="ARBA" id="ARBA00022490"/>
    </source>
</evidence>
<accession>A0AAN9VFK6</accession>
<keyword evidence="8" id="KW-1185">Reference proteome</keyword>
<comment type="caution">
    <text evidence="7">The sequence shown here is derived from an EMBL/GenBank/DDBJ whole genome shotgun (WGS) entry which is preliminary data.</text>
</comment>
<evidence type="ECO:0000256" key="1">
    <source>
        <dbReference type="ARBA" id="ARBA00004138"/>
    </source>
</evidence>
<evidence type="ECO:0000313" key="8">
    <source>
        <dbReference type="Proteomes" id="UP001378592"/>
    </source>
</evidence>
<name>A0AAN9VFK6_9ORTH</name>
<reference evidence="7 8" key="1">
    <citation type="submission" date="2024-03" db="EMBL/GenBank/DDBJ databases">
        <title>The genome assembly and annotation of the cricket Gryllus longicercus Weissman &amp; Gray.</title>
        <authorList>
            <person name="Szrajer S."/>
            <person name="Gray D."/>
            <person name="Ylla G."/>
        </authorList>
    </citation>
    <scope>NUCLEOTIDE SEQUENCE [LARGE SCALE GENOMIC DNA]</scope>
    <source>
        <strain evidence="7">DAG 2021-001</strain>
        <tissue evidence="7">Whole body minus gut</tissue>
    </source>
</reference>
<comment type="subcellular location">
    <subcellularLocation>
        <location evidence="1">Cell projection</location>
        <location evidence="1">Cilium</location>
    </subcellularLocation>
    <subcellularLocation>
        <location evidence="2">Cytoplasm</location>
        <location evidence="2">Cytoskeleton</location>
    </subcellularLocation>
</comment>
<dbReference type="EMBL" id="JAZDUA010000741">
    <property type="protein sequence ID" value="KAK7789520.1"/>
    <property type="molecule type" value="Genomic_DNA"/>
</dbReference>
<comment type="similarity">
    <text evidence="6">Belongs to the CFAP144 family.</text>
</comment>
<evidence type="ECO:0000256" key="6">
    <source>
        <dbReference type="ARBA" id="ARBA00034777"/>
    </source>
</evidence>
<evidence type="ECO:0000256" key="2">
    <source>
        <dbReference type="ARBA" id="ARBA00004245"/>
    </source>
</evidence>
<keyword evidence="4" id="KW-0206">Cytoskeleton</keyword>
<dbReference type="Proteomes" id="UP001378592">
    <property type="component" value="Unassembled WGS sequence"/>
</dbReference>
<keyword evidence="3" id="KW-0963">Cytoplasm</keyword>
<dbReference type="InterPro" id="IPR029214">
    <property type="entry name" value="CFAP144"/>
</dbReference>
<gene>
    <name evidence="7" type="ORF">R5R35_000829</name>
</gene>